<comment type="catalytic activity">
    <reaction evidence="13 14 15">
        <text>protoporphyrinogen IX + 3 A = protoporphyrin IX + 3 AH2</text>
        <dbReference type="Rhea" id="RHEA:62000"/>
        <dbReference type="ChEBI" id="CHEBI:13193"/>
        <dbReference type="ChEBI" id="CHEBI:17499"/>
        <dbReference type="ChEBI" id="CHEBI:57306"/>
        <dbReference type="ChEBI" id="CHEBI:57307"/>
    </reaction>
</comment>
<evidence type="ECO:0000256" key="10">
    <source>
        <dbReference type="ARBA" id="ARBA00023002"/>
    </source>
</evidence>
<evidence type="ECO:0000313" key="17">
    <source>
        <dbReference type="Proteomes" id="UP000765802"/>
    </source>
</evidence>
<keyword evidence="11 14" id="KW-0408">Iron</keyword>
<comment type="subunit">
    <text evidence="14">Homodimer.</text>
</comment>
<keyword evidence="9 14" id="KW-1133">Transmembrane helix</keyword>
<name>A0ABR7M984_9BACT</name>
<gene>
    <name evidence="16" type="ORF">BC349_10995</name>
</gene>
<reference evidence="16 17" key="1">
    <citation type="submission" date="2016-07" db="EMBL/GenBank/DDBJ databases">
        <title>Genome analysis of Flavihumibacter stibioxidans YS-17.</title>
        <authorList>
            <person name="Shi K."/>
            <person name="Han Y."/>
            <person name="Wang G."/>
        </authorList>
    </citation>
    <scope>NUCLEOTIDE SEQUENCE [LARGE SCALE GENOMIC DNA]</scope>
    <source>
        <strain evidence="16 17">YS-17</strain>
    </source>
</reference>
<comment type="subcellular location">
    <subcellularLocation>
        <location evidence="1 14">Cell membrane</location>
        <topology evidence="1 14">Multi-pass membrane protein</topology>
    </subcellularLocation>
</comment>
<evidence type="ECO:0000256" key="9">
    <source>
        <dbReference type="ARBA" id="ARBA00022989"/>
    </source>
</evidence>
<comment type="caution">
    <text evidence="16">The sequence shown here is derived from an EMBL/GenBank/DDBJ whole genome shotgun (WGS) entry which is preliminary data.</text>
</comment>
<dbReference type="PIRSF" id="PIRSF004638">
    <property type="entry name" value="UCP004638"/>
    <property type="match status" value="1"/>
</dbReference>
<proteinExistence type="inferred from homology"/>
<evidence type="ECO:0000256" key="1">
    <source>
        <dbReference type="ARBA" id="ARBA00004651"/>
    </source>
</evidence>
<keyword evidence="6 14" id="KW-0349">Heme</keyword>
<comment type="cofactor">
    <cofactor evidence="14 15">
        <name>heme b</name>
        <dbReference type="ChEBI" id="CHEBI:60344"/>
    </cofactor>
    <text evidence="14 15">Binds 1 heme b (iron(II)-protoporphyrin IX) group per subunit.</text>
</comment>
<comment type="similarity">
    <text evidence="3 14 15">Belongs to the HemJ family.</text>
</comment>
<evidence type="ECO:0000256" key="8">
    <source>
        <dbReference type="ARBA" id="ARBA00022723"/>
    </source>
</evidence>
<keyword evidence="5 14" id="KW-1003">Cell membrane</keyword>
<protein>
    <recommendedName>
        <fullName evidence="4 14">Protoporphyrinogen IX oxidase</fullName>
        <shortName evidence="14">PPO</shortName>
        <ecNumber evidence="14 15">1.3.99.-</ecNumber>
    </recommendedName>
</protein>
<evidence type="ECO:0000256" key="14">
    <source>
        <dbReference type="HAMAP-Rule" id="MF_02239"/>
    </source>
</evidence>
<evidence type="ECO:0000256" key="3">
    <source>
        <dbReference type="ARBA" id="ARBA00006501"/>
    </source>
</evidence>
<accession>A0ABR7M984</accession>
<evidence type="ECO:0000256" key="12">
    <source>
        <dbReference type="ARBA" id="ARBA00023136"/>
    </source>
</evidence>
<dbReference type="EC" id="1.3.99.-" evidence="14 15"/>
<dbReference type="EMBL" id="MBUA01000023">
    <property type="protein sequence ID" value="MBC6491577.1"/>
    <property type="molecule type" value="Genomic_DNA"/>
</dbReference>
<dbReference type="Proteomes" id="UP000765802">
    <property type="component" value="Unassembled WGS sequence"/>
</dbReference>
<keyword evidence="17" id="KW-1185">Reference proteome</keyword>
<evidence type="ECO:0000256" key="2">
    <source>
        <dbReference type="ARBA" id="ARBA00005073"/>
    </source>
</evidence>
<feature type="binding site" description="axial binding residue" evidence="14">
    <location>
        <position position="9"/>
    </location>
    <ligand>
        <name>heme</name>
        <dbReference type="ChEBI" id="CHEBI:30413"/>
    </ligand>
    <ligandPart>
        <name>Fe</name>
        <dbReference type="ChEBI" id="CHEBI:18248"/>
    </ligandPart>
</feature>
<keyword evidence="10 14" id="KW-0560">Oxidoreductase</keyword>
<feature type="transmembrane region" description="Helical" evidence="14">
    <location>
        <begin position="154"/>
        <end position="175"/>
    </location>
</feature>
<feature type="binding site" description="axial binding residue" evidence="14">
    <location>
        <position position="95"/>
    </location>
    <ligand>
        <name>heme</name>
        <dbReference type="ChEBI" id="CHEBI:30413"/>
    </ligand>
    <ligandPart>
        <name>Fe</name>
        <dbReference type="ChEBI" id="CHEBI:18248"/>
    </ligandPart>
</feature>
<evidence type="ECO:0000256" key="6">
    <source>
        <dbReference type="ARBA" id="ARBA00022617"/>
    </source>
</evidence>
<evidence type="ECO:0000256" key="13">
    <source>
        <dbReference type="ARBA" id="ARBA00048390"/>
    </source>
</evidence>
<evidence type="ECO:0000256" key="5">
    <source>
        <dbReference type="ARBA" id="ARBA00022475"/>
    </source>
</evidence>
<dbReference type="PANTHER" id="PTHR40255:SF1">
    <property type="entry name" value="PROTOPORPHYRINOGEN IX OXIDASE"/>
    <property type="match status" value="1"/>
</dbReference>
<dbReference type="RefSeq" id="WP_222840158.1">
    <property type="nucleotide sequence ID" value="NZ_JBHULF010000007.1"/>
</dbReference>
<dbReference type="InterPro" id="IPR005265">
    <property type="entry name" value="HemJ-like"/>
</dbReference>
<feature type="transmembrane region" description="Helical" evidence="14">
    <location>
        <begin position="6"/>
        <end position="23"/>
    </location>
</feature>
<keyword evidence="7 14" id="KW-0812">Transmembrane</keyword>
<feature type="transmembrane region" description="Helical" evidence="14">
    <location>
        <begin position="130"/>
        <end position="148"/>
    </location>
</feature>
<comment type="pathway">
    <text evidence="2 14 15">Porphyrin-containing compound metabolism; protoporphyrin-IX biosynthesis; protoporphyrin-IX from protoporphyrinogen-IX: step 1/1.</text>
</comment>
<feature type="transmembrane region" description="Helical" evidence="14">
    <location>
        <begin position="55"/>
        <end position="77"/>
    </location>
</feature>
<dbReference type="PANTHER" id="PTHR40255">
    <property type="entry name" value="UPF0093 MEMBRANE PROTEIN SLR1790"/>
    <property type="match status" value="1"/>
</dbReference>
<feature type="transmembrane region" description="Helical" evidence="14">
    <location>
        <begin position="89"/>
        <end position="109"/>
    </location>
</feature>
<evidence type="ECO:0000256" key="15">
    <source>
        <dbReference type="PIRNR" id="PIRNR004638"/>
    </source>
</evidence>
<dbReference type="Pfam" id="PF03653">
    <property type="entry name" value="UPF0093"/>
    <property type="match status" value="1"/>
</dbReference>
<evidence type="ECO:0000256" key="4">
    <source>
        <dbReference type="ARBA" id="ARBA00017504"/>
    </source>
</evidence>
<sequence>MYAYIKALHIIFVVTWFAGLFYMPRLFIYSTEAGDKPDQERDILRAQFAIMMRRLWYGITWPSAVLTLILGVTVMIMGNWHVTLFQPEGRWFLVKWIFILGLYAYHFSLQVLVKQELDGIYKYSSNQLRMWNEVATVFLFAIVMLVAVKQSISLVWGLGGLVALIIVLMAAIRIYKTLRK</sequence>
<organism evidence="16 17">
    <name type="scientific">Flavihumibacter stibioxidans</name>
    <dbReference type="NCBI Taxonomy" id="1834163"/>
    <lineage>
        <taxon>Bacteria</taxon>
        <taxon>Pseudomonadati</taxon>
        <taxon>Bacteroidota</taxon>
        <taxon>Chitinophagia</taxon>
        <taxon>Chitinophagales</taxon>
        <taxon>Chitinophagaceae</taxon>
        <taxon>Flavihumibacter</taxon>
    </lineage>
</organism>
<evidence type="ECO:0000313" key="16">
    <source>
        <dbReference type="EMBL" id="MBC6491577.1"/>
    </source>
</evidence>
<dbReference type="HAMAP" id="MF_02239">
    <property type="entry name" value="HemJ"/>
    <property type="match status" value="1"/>
</dbReference>
<comment type="function">
    <text evidence="14 15">Catalyzes the oxidation of protoporphyrinogen IX to protoporphyrin IX.</text>
</comment>
<evidence type="ECO:0000256" key="11">
    <source>
        <dbReference type="ARBA" id="ARBA00023004"/>
    </source>
</evidence>
<evidence type="ECO:0000256" key="7">
    <source>
        <dbReference type="ARBA" id="ARBA00022692"/>
    </source>
</evidence>
<keyword evidence="12 14" id="KW-0472">Membrane</keyword>
<keyword evidence="8 14" id="KW-0479">Metal-binding</keyword>